<sequence length="504" mass="56766">MAFQLPLRSLGLQCLRKFPNQRFSSETASITESTNVTPVKSRRKKKKRKFLASPSYCNSKAQVNKSTIHNQFRQVALSVTPLYMMSYDAQLEYKNREIQDVLQKMMNRFVCYQQYPLSDKMIENLKNFHLMCPLEPCLPSPVINGYRSKDEVTTGKGVDNNVAVGLTVGKGTRSYTVPNTYLANVGRKHKEITRAFGDFISTSSFDPFIWPEFEGLGKPHQPTGHWRIMSVRSSTLGQSMAYIIFHPQRKSEDIQMKAKEELLNYFQNGPGRLCGLDTLFFQPTLSSRANAGIVPFQLLYGQPYITERLLNCTFRISIDSFFQINVSAAEVLYSVIKDCAKLKPTDVFLDICCGTGSIGISMAASAKRLFGVEIIQQAIDDAKLNAKLNNVNNVEFICSRASEALKKISVGAYFDINETAVAVVNPGRNGVNQSVIRSIRRCQQIHRLIYVTCRPVGNTIKNFMDLCCPPNEKLPGEPFSPTRAVPVDMFPHTVHCELVVVFER</sequence>
<feature type="binding site" evidence="6">
    <location>
        <position position="425"/>
    </location>
    <ligand>
        <name>S-adenosyl-L-methionine</name>
        <dbReference type="ChEBI" id="CHEBI:59789"/>
    </ligand>
</feature>
<dbReference type="AlphaFoldDB" id="A0A6P7TKE7"/>
<dbReference type="GO" id="GO:0030697">
    <property type="term" value="F:tRNA (uracil(54)-C5)-methyltransferase activity, S-adenosyl methionine-dependent"/>
    <property type="evidence" value="ECO:0007669"/>
    <property type="project" value="UniProtKB-EC"/>
</dbReference>
<dbReference type="SUPFAM" id="SSF53335">
    <property type="entry name" value="S-adenosyl-L-methionine-dependent methyltransferases"/>
    <property type="match status" value="1"/>
</dbReference>
<comment type="catalytic activity">
    <reaction evidence="5">
        <text>uridine(54) in tRNA + S-adenosyl-L-methionine = 5-methyluridine(54) in tRNA + S-adenosyl-L-homocysteine + H(+)</text>
        <dbReference type="Rhea" id="RHEA:42712"/>
        <dbReference type="Rhea" id="RHEA-COMP:10167"/>
        <dbReference type="Rhea" id="RHEA-COMP:10193"/>
        <dbReference type="ChEBI" id="CHEBI:15378"/>
        <dbReference type="ChEBI" id="CHEBI:57856"/>
        <dbReference type="ChEBI" id="CHEBI:59789"/>
        <dbReference type="ChEBI" id="CHEBI:65315"/>
        <dbReference type="ChEBI" id="CHEBI:74447"/>
        <dbReference type="EC" id="2.1.1.35"/>
    </reaction>
    <physiologicalReaction direction="left-to-right" evidence="5">
        <dbReference type="Rhea" id="RHEA:42713"/>
    </physiologicalReaction>
</comment>
<gene>
    <name evidence="8" type="primary">LOC115223221</name>
</gene>
<dbReference type="CDD" id="cd02440">
    <property type="entry name" value="AdoMet_MTases"/>
    <property type="match status" value="1"/>
</dbReference>
<dbReference type="Gene3D" id="2.40.50.1070">
    <property type="match status" value="1"/>
</dbReference>
<evidence type="ECO:0000256" key="4">
    <source>
        <dbReference type="ARBA" id="ARBA00033763"/>
    </source>
</evidence>
<dbReference type="PANTHER" id="PTHR45904">
    <property type="entry name" value="TRNA (URACIL-5-)-METHYLTRANSFERASE"/>
    <property type="match status" value="1"/>
</dbReference>
<dbReference type="PROSITE" id="PS51687">
    <property type="entry name" value="SAM_MT_RNA_M5U"/>
    <property type="match status" value="1"/>
</dbReference>
<dbReference type="GO" id="GO:0032259">
    <property type="term" value="P:methylation"/>
    <property type="evidence" value="ECO:0007669"/>
    <property type="project" value="UniProtKB-KW"/>
</dbReference>
<dbReference type="Proteomes" id="UP000515154">
    <property type="component" value="Linkage group LG22"/>
</dbReference>
<feature type="active site" description="Nucleophile" evidence="6">
    <location>
        <position position="453"/>
    </location>
</feature>
<keyword evidence="2 6" id="KW-0808">Transferase</keyword>
<dbReference type="InterPro" id="IPR045850">
    <property type="entry name" value="TRM2_met"/>
</dbReference>
<protein>
    <recommendedName>
        <fullName evidence="4">tRNA (uracil(54)-C(5))-methyltransferase</fullName>
        <ecNumber evidence="4">2.1.1.35</ecNumber>
    </recommendedName>
</protein>
<feature type="binding site" evidence="6">
    <location>
        <position position="323"/>
    </location>
    <ligand>
        <name>S-adenosyl-L-methionine</name>
        <dbReference type="ChEBI" id="CHEBI:59789"/>
    </ligand>
</feature>
<keyword evidence="7" id="KW-1185">Reference proteome</keyword>
<dbReference type="GO" id="GO:0003723">
    <property type="term" value="F:RNA binding"/>
    <property type="evidence" value="ECO:0007669"/>
    <property type="project" value="TreeGrafter"/>
</dbReference>
<dbReference type="InterPro" id="IPR010280">
    <property type="entry name" value="U5_MeTrfase_fam"/>
</dbReference>
<evidence type="ECO:0000313" key="7">
    <source>
        <dbReference type="Proteomes" id="UP000515154"/>
    </source>
</evidence>
<evidence type="ECO:0000256" key="2">
    <source>
        <dbReference type="ARBA" id="ARBA00022679"/>
    </source>
</evidence>
<evidence type="ECO:0000256" key="6">
    <source>
        <dbReference type="PROSITE-ProRule" id="PRU01024"/>
    </source>
</evidence>
<dbReference type="KEGG" id="osn:115223221"/>
<keyword evidence="3 6" id="KW-0949">S-adenosyl-L-methionine</keyword>
<dbReference type="Pfam" id="PF05958">
    <property type="entry name" value="tRNA_U5-meth_tr"/>
    <property type="match status" value="1"/>
</dbReference>
<proteinExistence type="inferred from homology"/>
<reference evidence="8" key="1">
    <citation type="submission" date="2025-08" db="UniProtKB">
        <authorList>
            <consortium name="RefSeq"/>
        </authorList>
    </citation>
    <scope>IDENTIFICATION</scope>
</reference>
<evidence type="ECO:0000313" key="8">
    <source>
        <dbReference type="RefSeq" id="XP_029649561.1"/>
    </source>
</evidence>
<accession>A0A6P7TKE7</accession>
<dbReference type="EC" id="2.1.1.35" evidence="4"/>
<feature type="binding site" evidence="6">
    <location>
        <position position="373"/>
    </location>
    <ligand>
        <name>S-adenosyl-L-methionine</name>
        <dbReference type="ChEBI" id="CHEBI:59789"/>
    </ligand>
</feature>
<dbReference type="InterPro" id="IPR029063">
    <property type="entry name" value="SAM-dependent_MTases_sf"/>
</dbReference>
<dbReference type="PANTHER" id="PTHR45904:SF1">
    <property type="entry name" value="TRNA (URACIL-5-)-METHYLTRANSFERASE HOMOLOG B"/>
    <property type="match status" value="1"/>
</dbReference>
<evidence type="ECO:0000256" key="1">
    <source>
        <dbReference type="ARBA" id="ARBA00022603"/>
    </source>
</evidence>
<evidence type="ECO:0000256" key="5">
    <source>
        <dbReference type="ARBA" id="ARBA00047278"/>
    </source>
</evidence>
<comment type="caution">
    <text evidence="6">Lacks conserved residue(s) required for the propagation of feature annotation.</text>
</comment>
<dbReference type="RefSeq" id="XP_029649561.1">
    <property type="nucleotide sequence ID" value="XM_029793701.2"/>
</dbReference>
<keyword evidence="1 6" id="KW-0489">Methyltransferase</keyword>
<dbReference type="Gene3D" id="3.40.50.150">
    <property type="entry name" value="Vaccinia Virus protein VP39"/>
    <property type="match status" value="1"/>
</dbReference>
<comment type="similarity">
    <text evidence="6">Belongs to the class I-like SAM-binding methyltransferase superfamily. RNA M5U methyltransferase family.</text>
</comment>
<dbReference type="GO" id="GO:0006396">
    <property type="term" value="P:RNA processing"/>
    <property type="evidence" value="ECO:0007669"/>
    <property type="project" value="InterPro"/>
</dbReference>
<name>A0A6P7TKE7_9MOLL</name>
<evidence type="ECO:0000256" key="3">
    <source>
        <dbReference type="ARBA" id="ARBA00022691"/>
    </source>
</evidence>
<organism evidence="7 8">
    <name type="scientific">Octopus sinensis</name>
    <name type="common">East Asian common octopus</name>
    <dbReference type="NCBI Taxonomy" id="2607531"/>
    <lineage>
        <taxon>Eukaryota</taxon>
        <taxon>Metazoa</taxon>
        <taxon>Spiralia</taxon>
        <taxon>Lophotrochozoa</taxon>
        <taxon>Mollusca</taxon>
        <taxon>Cephalopoda</taxon>
        <taxon>Coleoidea</taxon>
        <taxon>Octopodiformes</taxon>
        <taxon>Octopoda</taxon>
        <taxon>Incirrata</taxon>
        <taxon>Octopodidae</taxon>
        <taxon>Octopus</taxon>
    </lineage>
</organism>